<evidence type="ECO:0000313" key="1">
    <source>
        <dbReference type="Ensembl" id="ENSCSEP00000023609.1"/>
    </source>
</evidence>
<reference evidence="1" key="2">
    <citation type="submission" date="2025-08" db="UniProtKB">
        <authorList>
            <consortium name="Ensembl"/>
        </authorList>
    </citation>
    <scope>IDENTIFICATION</scope>
</reference>
<organism evidence="1 2">
    <name type="scientific">Cynoglossus semilaevis</name>
    <name type="common">Tongue sole</name>
    <dbReference type="NCBI Taxonomy" id="244447"/>
    <lineage>
        <taxon>Eukaryota</taxon>
        <taxon>Metazoa</taxon>
        <taxon>Chordata</taxon>
        <taxon>Craniata</taxon>
        <taxon>Vertebrata</taxon>
        <taxon>Euteleostomi</taxon>
        <taxon>Actinopterygii</taxon>
        <taxon>Neopterygii</taxon>
        <taxon>Teleostei</taxon>
        <taxon>Neoteleostei</taxon>
        <taxon>Acanthomorphata</taxon>
        <taxon>Carangaria</taxon>
        <taxon>Pleuronectiformes</taxon>
        <taxon>Pleuronectoidei</taxon>
        <taxon>Cynoglossidae</taxon>
        <taxon>Cynoglossinae</taxon>
        <taxon>Cynoglossus</taxon>
    </lineage>
</organism>
<dbReference type="InParanoid" id="A0A3P8WAA0"/>
<reference evidence="1 2" key="1">
    <citation type="journal article" date="2014" name="Nat. Genet.">
        <title>Whole-genome sequence of a flatfish provides insights into ZW sex chromosome evolution and adaptation to a benthic lifestyle.</title>
        <authorList>
            <person name="Chen S."/>
            <person name="Zhang G."/>
            <person name="Shao C."/>
            <person name="Huang Q."/>
            <person name="Liu G."/>
            <person name="Zhang P."/>
            <person name="Song W."/>
            <person name="An N."/>
            <person name="Chalopin D."/>
            <person name="Volff J.N."/>
            <person name="Hong Y."/>
            <person name="Li Q."/>
            <person name="Sha Z."/>
            <person name="Zhou H."/>
            <person name="Xie M."/>
            <person name="Yu Q."/>
            <person name="Liu Y."/>
            <person name="Xiang H."/>
            <person name="Wang N."/>
            <person name="Wu K."/>
            <person name="Yang C."/>
            <person name="Zhou Q."/>
            <person name="Liao X."/>
            <person name="Yang L."/>
            <person name="Hu Q."/>
            <person name="Zhang J."/>
            <person name="Meng L."/>
            <person name="Jin L."/>
            <person name="Tian Y."/>
            <person name="Lian J."/>
            <person name="Yang J."/>
            <person name="Miao G."/>
            <person name="Liu S."/>
            <person name="Liang Z."/>
            <person name="Yan F."/>
            <person name="Li Y."/>
            <person name="Sun B."/>
            <person name="Zhang H."/>
            <person name="Zhang J."/>
            <person name="Zhu Y."/>
            <person name="Du M."/>
            <person name="Zhao Y."/>
            <person name="Schartl M."/>
            <person name="Tang Q."/>
            <person name="Wang J."/>
        </authorList>
    </citation>
    <scope>NUCLEOTIDE SEQUENCE</scope>
</reference>
<dbReference type="Ensembl" id="ENSCSET00000023917.1">
    <property type="protein sequence ID" value="ENSCSEP00000023609.1"/>
    <property type="gene ID" value="ENSCSEG00000015062.1"/>
</dbReference>
<reference evidence="1" key="3">
    <citation type="submission" date="2025-09" db="UniProtKB">
        <authorList>
            <consortium name="Ensembl"/>
        </authorList>
    </citation>
    <scope>IDENTIFICATION</scope>
</reference>
<dbReference type="OMA" id="GHYTPFN"/>
<proteinExistence type="predicted"/>
<accession>A0A3P8WAA0</accession>
<sequence>MLYSKTQTSVQGFGNLVVGFLNAYYEDHIQPVTESYSNWASDITSTMWEKTQATVVNYMPFRETNGTLY</sequence>
<dbReference type="GeneTree" id="ENSGT00740000117171"/>
<protein>
    <submittedName>
        <fullName evidence="1">Uncharacterized protein</fullName>
    </submittedName>
</protein>
<keyword evidence="2" id="KW-1185">Reference proteome</keyword>
<dbReference type="Proteomes" id="UP000265120">
    <property type="component" value="Chromosome 13"/>
</dbReference>
<name>A0A3P8WAA0_CYNSE</name>
<dbReference type="AlphaFoldDB" id="A0A3P8WAA0"/>
<evidence type="ECO:0000313" key="2">
    <source>
        <dbReference type="Proteomes" id="UP000265120"/>
    </source>
</evidence>